<comment type="caution">
    <text evidence="1">The sequence shown here is derived from an EMBL/GenBank/DDBJ whole genome shotgun (WGS) entry which is preliminary data.</text>
</comment>
<dbReference type="Proteomes" id="UP001054837">
    <property type="component" value="Unassembled WGS sequence"/>
</dbReference>
<gene>
    <name evidence="1" type="ORF">CDAR_185091</name>
</gene>
<evidence type="ECO:0000313" key="2">
    <source>
        <dbReference type="Proteomes" id="UP001054837"/>
    </source>
</evidence>
<organism evidence="1 2">
    <name type="scientific">Caerostris darwini</name>
    <dbReference type="NCBI Taxonomy" id="1538125"/>
    <lineage>
        <taxon>Eukaryota</taxon>
        <taxon>Metazoa</taxon>
        <taxon>Ecdysozoa</taxon>
        <taxon>Arthropoda</taxon>
        <taxon>Chelicerata</taxon>
        <taxon>Arachnida</taxon>
        <taxon>Araneae</taxon>
        <taxon>Araneomorphae</taxon>
        <taxon>Entelegynae</taxon>
        <taxon>Araneoidea</taxon>
        <taxon>Araneidae</taxon>
        <taxon>Caerostris</taxon>
    </lineage>
</organism>
<sequence>MSHRPSLTTDLPLHTSLFQRGQEHIRSHISPTTKTLLFLGRIRALQTVQSRRLRIGLERELEGIDFGTYSRTCPSPSMLTPAPTPFRLSYKHFILRGGATYF</sequence>
<evidence type="ECO:0000313" key="1">
    <source>
        <dbReference type="EMBL" id="GIY35673.1"/>
    </source>
</evidence>
<reference evidence="1 2" key="1">
    <citation type="submission" date="2021-06" db="EMBL/GenBank/DDBJ databases">
        <title>Caerostris darwini draft genome.</title>
        <authorList>
            <person name="Kono N."/>
            <person name="Arakawa K."/>
        </authorList>
    </citation>
    <scope>NUCLEOTIDE SEQUENCE [LARGE SCALE GENOMIC DNA]</scope>
</reference>
<accession>A0AAV4SVS5</accession>
<dbReference type="AlphaFoldDB" id="A0AAV4SVS5"/>
<name>A0AAV4SVS5_9ARAC</name>
<protein>
    <submittedName>
        <fullName evidence="1">Uncharacterized protein</fullName>
    </submittedName>
</protein>
<dbReference type="EMBL" id="BPLQ01008196">
    <property type="protein sequence ID" value="GIY35673.1"/>
    <property type="molecule type" value="Genomic_DNA"/>
</dbReference>
<proteinExistence type="predicted"/>
<keyword evidence="2" id="KW-1185">Reference proteome</keyword>